<evidence type="ECO:0008006" key="9">
    <source>
        <dbReference type="Google" id="ProtNLM"/>
    </source>
</evidence>
<evidence type="ECO:0000256" key="3">
    <source>
        <dbReference type="ARBA" id="ARBA00023027"/>
    </source>
</evidence>
<dbReference type="InterPro" id="IPR036291">
    <property type="entry name" value="NAD(P)-bd_dom_sf"/>
</dbReference>
<dbReference type="PANTHER" id="PTHR43761:SF1">
    <property type="entry name" value="D-ISOMER SPECIFIC 2-HYDROXYACID DEHYDROGENASE CATALYTIC DOMAIN-CONTAINING PROTEIN-RELATED"/>
    <property type="match status" value="1"/>
</dbReference>
<evidence type="ECO:0000256" key="1">
    <source>
        <dbReference type="ARBA" id="ARBA00005854"/>
    </source>
</evidence>
<evidence type="ECO:0000313" key="7">
    <source>
        <dbReference type="EMBL" id="KMW22268.1"/>
    </source>
</evidence>
<evidence type="ECO:0000259" key="6">
    <source>
        <dbReference type="Pfam" id="PF02826"/>
    </source>
</evidence>
<dbReference type="PROSITE" id="PS00670">
    <property type="entry name" value="D_2_HYDROXYACID_DH_2"/>
    <property type="match status" value="1"/>
</dbReference>
<keyword evidence="3" id="KW-0520">NAD</keyword>
<dbReference type="InterPro" id="IPR006140">
    <property type="entry name" value="D-isomer_DH_NAD-bd"/>
</dbReference>
<dbReference type="GO" id="GO:0051287">
    <property type="term" value="F:NAD binding"/>
    <property type="evidence" value="ECO:0007669"/>
    <property type="project" value="InterPro"/>
</dbReference>
<evidence type="ECO:0000256" key="2">
    <source>
        <dbReference type="ARBA" id="ARBA00023002"/>
    </source>
</evidence>
<name>A0A0J9CAS1_9FIRM</name>
<dbReference type="Proteomes" id="UP000037392">
    <property type="component" value="Unassembled WGS sequence"/>
</dbReference>
<feature type="domain" description="D-isomer specific 2-hydroxyacid dehydrogenase NAD-binding" evidence="6">
    <location>
        <begin position="108"/>
        <end position="288"/>
    </location>
</feature>
<dbReference type="Gene3D" id="3.40.50.720">
    <property type="entry name" value="NAD(P)-binding Rossmann-like Domain"/>
    <property type="match status" value="2"/>
</dbReference>
<dbReference type="FunFam" id="3.40.50.720:FF:000203">
    <property type="entry name" value="D-3-phosphoglycerate dehydrogenase (SerA)"/>
    <property type="match status" value="1"/>
</dbReference>
<evidence type="ECO:0000259" key="5">
    <source>
        <dbReference type="Pfam" id="PF00389"/>
    </source>
</evidence>
<comment type="similarity">
    <text evidence="1 4">Belongs to the D-isomer specific 2-hydroxyacid dehydrogenase family.</text>
</comment>
<proteinExistence type="inferred from homology"/>
<dbReference type="GO" id="GO:0016616">
    <property type="term" value="F:oxidoreductase activity, acting on the CH-OH group of donors, NAD or NADP as acceptor"/>
    <property type="evidence" value="ECO:0007669"/>
    <property type="project" value="InterPro"/>
</dbReference>
<reference evidence="7 8" key="1">
    <citation type="submission" date="2011-04" db="EMBL/GenBank/DDBJ databases">
        <title>The Genome Sequence of Clostridium citroniae WAL-19142.</title>
        <authorList>
            <consortium name="The Broad Institute Genome Sequencing Platform"/>
            <person name="Earl A."/>
            <person name="Ward D."/>
            <person name="Feldgarden M."/>
            <person name="Gevers D."/>
            <person name="Warren Y.A."/>
            <person name="Tyrrell K.L."/>
            <person name="Citron D.M."/>
            <person name="Goldstein E.J."/>
            <person name="Daigneault M."/>
            <person name="Allen-Vercoe E."/>
            <person name="Young S.K."/>
            <person name="Zeng Q."/>
            <person name="Gargeya S."/>
            <person name="Fitzgerald M."/>
            <person name="Haas B."/>
            <person name="Abouelleil A."/>
            <person name="Alvarado L."/>
            <person name="Arachchi H.M."/>
            <person name="Berlin A."/>
            <person name="Brown A."/>
            <person name="Chapman S.B."/>
            <person name="Chen Z."/>
            <person name="Dunbar C."/>
            <person name="Freedman E."/>
            <person name="Gearin G."/>
            <person name="Gellesch M."/>
            <person name="Goldberg J."/>
            <person name="Griggs A."/>
            <person name="Gujja S."/>
            <person name="Heilman E.R."/>
            <person name="Heiman D."/>
            <person name="Howarth C."/>
            <person name="Larson L."/>
            <person name="Lui A."/>
            <person name="MacDonald P.J."/>
            <person name="Mehta T."/>
            <person name="Montmayeur A."/>
            <person name="Murphy C."/>
            <person name="Neiman D."/>
            <person name="Pearson M."/>
            <person name="Priest M."/>
            <person name="Roberts A."/>
            <person name="Saif S."/>
            <person name="Shea T."/>
            <person name="Shenoy N."/>
            <person name="Sisk P."/>
            <person name="Stolte C."/>
            <person name="Sykes S."/>
            <person name="White J."/>
            <person name="Yandava C."/>
            <person name="Wortman J."/>
            <person name="Nusbaum C."/>
            <person name="Birren B."/>
        </authorList>
    </citation>
    <scope>NUCLEOTIDE SEQUENCE [LARGE SCALE GENOMIC DNA]</scope>
    <source>
        <strain evidence="7 8">WAL-19142</strain>
    </source>
</reference>
<dbReference type="SUPFAM" id="SSF51735">
    <property type="entry name" value="NAD(P)-binding Rossmann-fold domains"/>
    <property type="match status" value="1"/>
</dbReference>
<gene>
    <name evidence="7" type="ORF">HMPREF9470_01497</name>
</gene>
<dbReference type="InterPro" id="IPR050418">
    <property type="entry name" value="D-iso_2-hydroxyacid_DH_PdxB"/>
</dbReference>
<organism evidence="7 8">
    <name type="scientific">[Clostridium] citroniae WAL-19142</name>
    <dbReference type="NCBI Taxonomy" id="742734"/>
    <lineage>
        <taxon>Bacteria</taxon>
        <taxon>Bacillati</taxon>
        <taxon>Bacillota</taxon>
        <taxon>Clostridia</taxon>
        <taxon>Lachnospirales</taxon>
        <taxon>Lachnospiraceae</taxon>
        <taxon>Enterocloster</taxon>
    </lineage>
</organism>
<dbReference type="InterPro" id="IPR029753">
    <property type="entry name" value="D-isomer_DH_CS"/>
</dbReference>
<dbReference type="Pfam" id="PF02826">
    <property type="entry name" value="2-Hacid_dh_C"/>
    <property type="match status" value="1"/>
</dbReference>
<sequence>MMKIVVLDGYTENPGDLSWEGLEAIGSLTVYDRTPADKILERIGDAEAVYTNKTPISAETIAKCPSLKFIGVLATGYNVIDTAAAKANGVVVSNIPTYGTDAVAQYAIALLLELCHHIGEHSDCVKAGEWTHNQDWCFWKHPLMELAGKNFGVIGFGRIGQRTAQIAQALGMNVLAFDEYPNKDLETEHCRYVSLDQLLAEADVISLHCPLFPSTEGIINKDTIAKMKDGVKIINTSRGPLIVEEDLKEGLNSGKVSGAAVDVVSTEPIREDNPLLGAKNMIITPHIAWAPRESRQRLMDIAVDNLRQFVDGKPQNVVNR</sequence>
<dbReference type="EMBL" id="ADLK01000011">
    <property type="protein sequence ID" value="KMW22268.1"/>
    <property type="molecule type" value="Genomic_DNA"/>
</dbReference>
<dbReference type="CDD" id="cd12162">
    <property type="entry name" value="2-Hacid_dh_4"/>
    <property type="match status" value="1"/>
</dbReference>
<dbReference type="PATRIC" id="fig|742734.4.peg.1599"/>
<dbReference type="Pfam" id="PF00389">
    <property type="entry name" value="2-Hacid_dh"/>
    <property type="match status" value="1"/>
</dbReference>
<dbReference type="InterPro" id="IPR006139">
    <property type="entry name" value="D-isomer_2_OHA_DH_cat_dom"/>
</dbReference>
<dbReference type="PANTHER" id="PTHR43761">
    <property type="entry name" value="D-ISOMER SPECIFIC 2-HYDROXYACID DEHYDROGENASE FAMILY PROTEIN (AFU_ORTHOLOGUE AFUA_1G13630)"/>
    <property type="match status" value="1"/>
</dbReference>
<comment type="caution">
    <text evidence="7">The sequence shown here is derived from an EMBL/GenBank/DDBJ whole genome shotgun (WGS) entry which is preliminary data.</text>
</comment>
<dbReference type="AlphaFoldDB" id="A0A0J9CAS1"/>
<protein>
    <recommendedName>
        <fullName evidence="9">Glycerate dehydrogenase</fullName>
    </recommendedName>
</protein>
<evidence type="ECO:0000256" key="4">
    <source>
        <dbReference type="RuleBase" id="RU003719"/>
    </source>
</evidence>
<feature type="domain" description="D-isomer specific 2-hydroxyacid dehydrogenase catalytic" evidence="5">
    <location>
        <begin position="23"/>
        <end position="319"/>
    </location>
</feature>
<accession>A0A0J9CAS1</accession>
<keyword evidence="2 4" id="KW-0560">Oxidoreductase</keyword>
<dbReference type="SUPFAM" id="SSF52283">
    <property type="entry name" value="Formate/glycerate dehydrogenase catalytic domain-like"/>
    <property type="match status" value="1"/>
</dbReference>
<evidence type="ECO:0000313" key="8">
    <source>
        <dbReference type="Proteomes" id="UP000037392"/>
    </source>
</evidence>